<evidence type="ECO:0000313" key="2">
    <source>
        <dbReference type="EMBL" id="TQJ09645.1"/>
    </source>
</evidence>
<dbReference type="InterPro" id="IPR002509">
    <property type="entry name" value="NODB_dom"/>
</dbReference>
<dbReference type="OrthoDB" id="9797391at2"/>
<accession>A0A542E2T9</accession>
<dbReference type="PROSITE" id="PS51677">
    <property type="entry name" value="NODB"/>
    <property type="match status" value="1"/>
</dbReference>
<dbReference type="RefSeq" id="WP_141848979.1">
    <property type="nucleotide sequence ID" value="NZ_BAAAPR010000009.1"/>
</dbReference>
<proteinExistence type="predicted"/>
<dbReference type="Gene3D" id="3.20.20.370">
    <property type="entry name" value="Glycoside hydrolase/deacetylase"/>
    <property type="match status" value="1"/>
</dbReference>
<dbReference type="InterPro" id="IPR050248">
    <property type="entry name" value="Polysacc_deacetylase_ArnD"/>
</dbReference>
<sequence length="271" mass="28987">MSPARRDVLLALGGTVVGAAASLGTDREVQTVESRSPLPFYGTAVSAVRPDRSRPRAGQGVVVWSGSRTPGDRRVALTFDDGPDPDWTPRVLASLARYDAPATFFVRGDHLRAHPGVHARSLDAGHELANHTWDHPDLGRLPLAQVQDQLARTSAELTRVTGRAPVLFRPPYGHLGGSTLLAAAETGLTCVLWSTQMHEDAWVGHPDRVVPGARELVAAGDVVLAHDSGSPDRLTTIDHLDGILAALRADGHDLVTVTDLLVERPVSHVTR</sequence>
<gene>
    <name evidence="2" type="ORF">FB458_2758</name>
</gene>
<dbReference type="AlphaFoldDB" id="A0A542E2T9"/>
<evidence type="ECO:0000259" key="1">
    <source>
        <dbReference type="PROSITE" id="PS51677"/>
    </source>
</evidence>
<dbReference type="Pfam" id="PF01522">
    <property type="entry name" value="Polysacc_deac_1"/>
    <property type="match status" value="1"/>
</dbReference>
<dbReference type="SUPFAM" id="SSF88713">
    <property type="entry name" value="Glycoside hydrolase/deacetylase"/>
    <property type="match status" value="1"/>
</dbReference>
<dbReference type="InterPro" id="IPR011330">
    <property type="entry name" value="Glyco_hydro/deAcase_b/a-brl"/>
</dbReference>
<organism evidence="2 3">
    <name type="scientific">Lapillicoccus jejuensis</name>
    <dbReference type="NCBI Taxonomy" id="402171"/>
    <lineage>
        <taxon>Bacteria</taxon>
        <taxon>Bacillati</taxon>
        <taxon>Actinomycetota</taxon>
        <taxon>Actinomycetes</taxon>
        <taxon>Micrococcales</taxon>
        <taxon>Intrasporangiaceae</taxon>
        <taxon>Lapillicoccus</taxon>
    </lineage>
</organism>
<dbReference type="GO" id="GO:0005975">
    <property type="term" value="P:carbohydrate metabolic process"/>
    <property type="evidence" value="ECO:0007669"/>
    <property type="project" value="InterPro"/>
</dbReference>
<name>A0A542E2T9_9MICO</name>
<dbReference type="PANTHER" id="PTHR10587">
    <property type="entry name" value="GLYCOSYL TRANSFERASE-RELATED"/>
    <property type="match status" value="1"/>
</dbReference>
<dbReference type="CDD" id="cd10917">
    <property type="entry name" value="CE4_NodB_like_6s_7s"/>
    <property type="match status" value="1"/>
</dbReference>
<dbReference type="GO" id="GO:0016810">
    <property type="term" value="F:hydrolase activity, acting on carbon-nitrogen (but not peptide) bonds"/>
    <property type="evidence" value="ECO:0007669"/>
    <property type="project" value="InterPro"/>
</dbReference>
<dbReference type="EMBL" id="VFMN01000001">
    <property type="protein sequence ID" value="TQJ09645.1"/>
    <property type="molecule type" value="Genomic_DNA"/>
</dbReference>
<keyword evidence="3" id="KW-1185">Reference proteome</keyword>
<comment type="caution">
    <text evidence="2">The sequence shown here is derived from an EMBL/GenBank/DDBJ whole genome shotgun (WGS) entry which is preliminary data.</text>
</comment>
<dbReference type="Proteomes" id="UP000317893">
    <property type="component" value="Unassembled WGS sequence"/>
</dbReference>
<feature type="domain" description="NodB homology" evidence="1">
    <location>
        <begin position="73"/>
        <end position="271"/>
    </location>
</feature>
<protein>
    <submittedName>
        <fullName evidence="2">Peptidoglycan/xylan/chitin deacetylase (PgdA/CDA1 family)</fullName>
    </submittedName>
</protein>
<reference evidence="2 3" key="1">
    <citation type="submission" date="2019-06" db="EMBL/GenBank/DDBJ databases">
        <title>Sequencing the genomes of 1000 actinobacteria strains.</title>
        <authorList>
            <person name="Klenk H.-P."/>
        </authorList>
    </citation>
    <scope>NUCLEOTIDE SEQUENCE [LARGE SCALE GENOMIC DNA]</scope>
    <source>
        <strain evidence="2 3">DSM 18607</strain>
    </source>
</reference>
<evidence type="ECO:0000313" key="3">
    <source>
        <dbReference type="Proteomes" id="UP000317893"/>
    </source>
</evidence>